<feature type="compositionally biased region" description="Polar residues" evidence="1">
    <location>
        <begin position="38"/>
        <end position="59"/>
    </location>
</feature>
<dbReference type="OrthoDB" id="2839137at2759"/>
<gene>
    <name evidence="2" type="ORF">D9619_008855</name>
</gene>
<keyword evidence="3" id="KW-1185">Reference proteome</keyword>
<proteinExistence type="predicted"/>
<dbReference type="EMBL" id="JAACJJ010000029">
    <property type="protein sequence ID" value="KAF5319631.1"/>
    <property type="molecule type" value="Genomic_DNA"/>
</dbReference>
<evidence type="ECO:0000256" key="1">
    <source>
        <dbReference type="SAM" id="MobiDB-lite"/>
    </source>
</evidence>
<feature type="region of interest" description="Disordered" evidence="1">
    <location>
        <begin position="38"/>
        <end position="62"/>
    </location>
</feature>
<sequence length="393" mass="44185">MRREFLDSDDDKHILWIHEYSSRMVFVSPAPIVQPTKVFNSSGSSLGTQKETRQPQAQVKKTPRNGVYTLRPDRFNLVDQPILDLSNKQTCWLQIASKSQLPAAKSEGFTIHFSRVGAPSRFPTITRGVFYFHHVPGDTCQSQLRFRLCGTLAEFQDGEDLQLPGGGLWNVSLKTLARAPNTYRTVLALLQDEFRIRPQDVDNHNCHRLISTFDPEKLQSSGQGIMNISGLTGARLHMRSDASSVLLYRPSKREKNRLPTAVAYPPDTIGVFYYHQCQTAPTRLGELRFRLCRNVREFDKGTDLCLPSGQPWSLSSLNIHVTSSHKNLHECLTRDGLLENTMYPNVPQSLLTTLTMPLRVLGDPFVVDLSATALFINIVSTSPTTAMQKVCIS</sequence>
<name>A0A8H5F0Z3_9AGAR</name>
<evidence type="ECO:0000313" key="2">
    <source>
        <dbReference type="EMBL" id="KAF5319631.1"/>
    </source>
</evidence>
<protein>
    <submittedName>
        <fullName evidence="2">Uncharacterized protein</fullName>
    </submittedName>
</protein>
<dbReference type="AlphaFoldDB" id="A0A8H5F0Z3"/>
<comment type="caution">
    <text evidence="2">The sequence shown here is derived from an EMBL/GenBank/DDBJ whole genome shotgun (WGS) entry which is preliminary data.</text>
</comment>
<accession>A0A8H5F0Z3</accession>
<organism evidence="2 3">
    <name type="scientific">Psilocybe cf. subviscida</name>
    <dbReference type="NCBI Taxonomy" id="2480587"/>
    <lineage>
        <taxon>Eukaryota</taxon>
        <taxon>Fungi</taxon>
        <taxon>Dikarya</taxon>
        <taxon>Basidiomycota</taxon>
        <taxon>Agaricomycotina</taxon>
        <taxon>Agaricomycetes</taxon>
        <taxon>Agaricomycetidae</taxon>
        <taxon>Agaricales</taxon>
        <taxon>Agaricineae</taxon>
        <taxon>Strophariaceae</taxon>
        <taxon>Psilocybe</taxon>
    </lineage>
</organism>
<reference evidence="2 3" key="1">
    <citation type="journal article" date="2020" name="ISME J.">
        <title>Uncovering the hidden diversity of litter-decomposition mechanisms in mushroom-forming fungi.</title>
        <authorList>
            <person name="Floudas D."/>
            <person name="Bentzer J."/>
            <person name="Ahren D."/>
            <person name="Johansson T."/>
            <person name="Persson P."/>
            <person name="Tunlid A."/>
        </authorList>
    </citation>
    <scope>NUCLEOTIDE SEQUENCE [LARGE SCALE GENOMIC DNA]</scope>
    <source>
        <strain evidence="2 3">CBS 101986</strain>
    </source>
</reference>
<evidence type="ECO:0000313" key="3">
    <source>
        <dbReference type="Proteomes" id="UP000567179"/>
    </source>
</evidence>
<dbReference type="Proteomes" id="UP000567179">
    <property type="component" value="Unassembled WGS sequence"/>
</dbReference>